<dbReference type="EMBL" id="QCYY01003781">
    <property type="protein sequence ID" value="ROT62184.1"/>
    <property type="molecule type" value="Genomic_DNA"/>
</dbReference>
<gene>
    <name evidence="1" type="ORF">C7M84_019984</name>
</gene>
<proteinExistence type="predicted"/>
<evidence type="ECO:0000313" key="2">
    <source>
        <dbReference type="Proteomes" id="UP000283509"/>
    </source>
</evidence>
<dbReference type="AlphaFoldDB" id="A0A3R7PDE0"/>
<comment type="caution">
    <text evidence="1">The sequence shown here is derived from an EMBL/GenBank/DDBJ whole genome shotgun (WGS) entry which is preliminary data.</text>
</comment>
<reference evidence="1 2" key="2">
    <citation type="submission" date="2019-01" db="EMBL/GenBank/DDBJ databases">
        <title>The decoding of complex shrimp genome reveals the adaptation for benthos swimmer, frequently molting mechanism and breeding impact on genome.</title>
        <authorList>
            <person name="Sun Y."/>
            <person name="Gao Y."/>
            <person name="Yu Y."/>
        </authorList>
    </citation>
    <scope>NUCLEOTIDE SEQUENCE [LARGE SCALE GENOMIC DNA]</scope>
    <source>
        <tissue evidence="1">Muscle</tissue>
    </source>
</reference>
<accession>A0A3R7PDE0</accession>
<evidence type="ECO:0000313" key="1">
    <source>
        <dbReference type="EMBL" id="ROT62184.1"/>
    </source>
</evidence>
<name>A0A3R7PDE0_PENVA</name>
<reference evidence="1 2" key="1">
    <citation type="submission" date="2018-04" db="EMBL/GenBank/DDBJ databases">
        <authorList>
            <person name="Zhang X."/>
            <person name="Yuan J."/>
            <person name="Li F."/>
            <person name="Xiang J."/>
        </authorList>
    </citation>
    <scope>NUCLEOTIDE SEQUENCE [LARGE SCALE GENOMIC DNA]</scope>
    <source>
        <tissue evidence="1">Muscle</tissue>
    </source>
</reference>
<sequence>MSTVRIDVPDSLDAFVYVAFLSLATRSPALTLRHAYCHTTLVSPTLVPRGSALTHSPAYSTYVLIVSQCSVANLLLSILPHYRSHYVPFSPLSRGSCSIGILLVTASSLPQRLRPHYLPTLSPILYPALSLPRLPSSLAHSRVFPDCFHILCPLSPPYAHPSTRSVAIGSPPRRLTFDERHEIDTFSLHSLRHSSPLAPPALIRTCSTPALECDVHYSVAQLICPHVAPNYDSRLNLRCQTDLLAPLLPRVTGHYSSPSLPTSGHHCSHPSLSRPLTLHPVSPANSHRPYLSPNSFSYSLPPTLSLFSSAPLSPISLRTRSPPHLSGPLKYVHLFSPHICTPTASTGLHARHISPGQLSAPRSYVPRLSVPILSPFSPLFSPQLSHPLSPPLRSSLILSAAILYRSPYVMPSLAIFASPPTLSPILLPTLSAIFAHSRFPISPSLS</sequence>
<organism evidence="1 2">
    <name type="scientific">Penaeus vannamei</name>
    <name type="common">Whiteleg shrimp</name>
    <name type="synonym">Litopenaeus vannamei</name>
    <dbReference type="NCBI Taxonomy" id="6689"/>
    <lineage>
        <taxon>Eukaryota</taxon>
        <taxon>Metazoa</taxon>
        <taxon>Ecdysozoa</taxon>
        <taxon>Arthropoda</taxon>
        <taxon>Crustacea</taxon>
        <taxon>Multicrustacea</taxon>
        <taxon>Malacostraca</taxon>
        <taxon>Eumalacostraca</taxon>
        <taxon>Eucarida</taxon>
        <taxon>Decapoda</taxon>
        <taxon>Dendrobranchiata</taxon>
        <taxon>Penaeoidea</taxon>
        <taxon>Penaeidae</taxon>
        <taxon>Penaeus</taxon>
    </lineage>
</organism>
<keyword evidence="2" id="KW-1185">Reference proteome</keyword>
<dbReference type="Proteomes" id="UP000283509">
    <property type="component" value="Unassembled WGS sequence"/>
</dbReference>
<protein>
    <submittedName>
        <fullName evidence="1">Uncharacterized protein</fullName>
    </submittedName>
</protein>